<proteinExistence type="predicted"/>
<gene>
    <name evidence="3" type="ORF">QBC32DRAFT_353988</name>
</gene>
<evidence type="ECO:0000313" key="3">
    <source>
        <dbReference type="EMBL" id="KAK3947554.1"/>
    </source>
</evidence>
<dbReference type="AlphaFoldDB" id="A0AAN6SBI0"/>
<dbReference type="Proteomes" id="UP001303222">
    <property type="component" value="Unassembled WGS sequence"/>
</dbReference>
<feature type="compositionally biased region" description="Low complexity" evidence="1">
    <location>
        <begin position="111"/>
        <end position="124"/>
    </location>
</feature>
<reference evidence="3" key="1">
    <citation type="journal article" date="2023" name="Mol. Phylogenet. Evol.">
        <title>Genome-scale phylogeny and comparative genomics of the fungal order Sordariales.</title>
        <authorList>
            <person name="Hensen N."/>
            <person name="Bonometti L."/>
            <person name="Westerberg I."/>
            <person name="Brannstrom I.O."/>
            <person name="Guillou S."/>
            <person name="Cros-Aarteil S."/>
            <person name="Calhoun S."/>
            <person name="Haridas S."/>
            <person name="Kuo A."/>
            <person name="Mondo S."/>
            <person name="Pangilinan J."/>
            <person name="Riley R."/>
            <person name="LaButti K."/>
            <person name="Andreopoulos B."/>
            <person name="Lipzen A."/>
            <person name="Chen C."/>
            <person name="Yan M."/>
            <person name="Daum C."/>
            <person name="Ng V."/>
            <person name="Clum A."/>
            <person name="Steindorff A."/>
            <person name="Ohm R.A."/>
            <person name="Martin F."/>
            <person name="Silar P."/>
            <person name="Natvig D.O."/>
            <person name="Lalanne C."/>
            <person name="Gautier V."/>
            <person name="Ament-Velasquez S.L."/>
            <person name="Kruys A."/>
            <person name="Hutchinson M.I."/>
            <person name="Powell A.J."/>
            <person name="Barry K."/>
            <person name="Miller A.N."/>
            <person name="Grigoriev I.V."/>
            <person name="Debuchy R."/>
            <person name="Gladieux P."/>
            <person name="Hiltunen Thoren M."/>
            <person name="Johannesson H."/>
        </authorList>
    </citation>
    <scope>NUCLEOTIDE SEQUENCE</scope>
    <source>
        <strain evidence="3">CBS 626.80</strain>
    </source>
</reference>
<feature type="region of interest" description="Disordered" evidence="1">
    <location>
        <begin position="103"/>
        <end position="142"/>
    </location>
</feature>
<protein>
    <submittedName>
        <fullName evidence="3">Uncharacterized protein</fullName>
    </submittedName>
</protein>
<accession>A0AAN6SBI0</accession>
<dbReference type="EMBL" id="MU859338">
    <property type="protein sequence ID" value="KAK3947554.1"/>
    <property type="molecule type" value="Genomic_DNA"/>
</dbReference>
<evidence type="ECO:0000256" key="1">
    <source>
        <dbReference type="SAM" id="MobiDB-lite"/>
    </source>
</evidence>
<comment type="caution">
    <text evidence="3">The sequence shown here is derived from an EMBL/GenBank/DDBJ whole genome shotgun (WGS) entry which is preliminary data.</text>
</comment>
<keyword evidence="2" id="KW-0732">Signal</keyword>
<name>A0AAN6SBI0_9PEZI</name>
<reference evidence="3" key="2">
    <citation type="submission" date="2023-06" db="EMBL/GenBank/DDBJ databases">
        <authorList>
            <consortium name="Lawrence Berkeley National Laboratory"/>
            <person name="Mondo S.J."/>
            <person name="Hensen N."/>
            <person name="Bonometti L."/>
            <person name="Westerberg I."/>
            <person name="Brannstrom I.O."/>
            <person name="Guillou S."/>
            <person name="Cros-Aarteil S."/>
            <person name="Calhoun S."/>
            <person name="Haridas S."/>
            <person name="Kuo A."/>
            <person name="Pangilinan J."/>
            <person name="Riley R."/>
            <person name="Labutti K."/>
            <person name="Andreopoulos B."/>
            <person name="Lipzen A."/>
            <person name="Chen C."/>
            <person name="Yanf M."/>
            <person name="Daum C."/>
            <person name="Ng V."/>
            <person name="Clum A."/>
            <person name="Steindorff A."/>
            <person name="Ohm R."/>
            <person name="Martin F."/>
            <person name="Silar P."/>
            <person name="Natvig D."/>
            <person name="Lalanne C."/>
            <person name="Gautier V."/>
            <person name="Ament-Velasquez S.L."/>
            <person name="Kruys A."/>
            <person name="Hutchinson M.I."/>
            <person name="Powell A.J."/>
            <person name="Barry K."/>
            <person name="Miller A.N."/>
            <person name="Grigoriev I.V."/>
            <person name="Debuchy R."/>
            <person name="Gladieux P."/>
            <person name="Thoren M.H."/>
            <person name="Johannesson H."/>
        </authorList>
    </citation>
    <scope>NUCLEOTIDE SEQUENCE</scope>
    <source>
        <strain evidence="3">CBS 626.80</strain>
    </source>
</reference>
<feature type="chain" id="PRO_5043025531" evidence="2">
    <location>
        <begin position="20"/>
        <end position="217"/>
    </location>
</feature>
<keyword evidence="4" id="KW-1185">Reference proteome</keyword>
<evidence type="ECO:0000256" key="2">
    <source>
        <dbReference type="SAM" id="SignalP"/>
    </source>
</evidence>
<evidence type="ECO:0000313" key="4">
    <source>
        <dbReference type="Proteomes" id="UP001303222"/>
    </source>
</evidence>
<organism evidence="3 4">
    <name type="scientific">Pseudoneurospora amorphoporcata</name>
    <dbReference type="NCBI Taxonomy" id="241081"/>
    <lineage>
        <taxon>Eukaryota</taxon>
        <taxon>Fungi</taxon>
        <taxon>Dikarya</taxon>
        <taxon>Ascomycota</taxon>
        <taxon>Pezizomycotina</taxon>
        <taxon>Sordariomycetes</taxon>
        <taxon>Sordariomycetidae</taxon>
        <taxon>Sordariales</taxon>
        <taxon>Sordariaceae</taxon>
        <taxon>Pseudoneurospora</taxon>
    </lineage>
</organism>
<sequence length="217" mass="24325">MTKSNFRAILCLFFSSVDGDSLLLRLGSYFPTTRGVSFSSQLLSYSMQRQVQFFLRLGEVRRGSFHLSGTMSDGSRKTKPVADKGTTTFTLGMAGVNMSDNMDFIEDEQPDTPSKPTSITSSKKCNSAEANPNDTSAKKKPTCERKARMTAKKCRTPEVSERPSALKKHHLESLLGLSSIYKRVSMFFSLWYSLRCGVESFTIITKYGKLQSFTPEW</sequence>
<feature type="signal peptide" evidence="2">
    <location>
        <begin position="1"/>
        <end position="19"/>
    </location>
</feature>